<evidence type="ECO:0000313" key="4">
    <source>
        <dbReference type="EMBL" id="KAH9421274.1"/>
    </source>
</evidence>
<dbReference type="PANTHER" id="PTHR47827">
    <property type="entry name" value="AHD DOMAIN-CONTAINING PROTEIN"/>
    <property type="match status" value="1"/>
</dbReference>
<feature type="domain" description="YEATS" evidence="3">
    <location>
        <begin position="2"/>
        <end position="137"/>
    </location>
</feature>
<evidence type="ECO:0000256" key="1">
    <source>
        <dbReference type="ARBA" id="ARBA00023242"/>
    </source>
</evidence>
<proteinExistence type="predicted"/>
<name>A0ABQ8JF98_DERPT</name>
<reference evidence="4 5" key="2">
    <citation type="journal article" date="2022" name="Mol. Biol. Evol.">
        <title>Comparative Genomics Reveals Insights into the Divergent Evolution of Astigmatic Mites and Household Pest Adaptations.</title>
        <authorList>
            <person name="Xiong Q."/>
            <person name="Wan A.T."/>
            <person name="Liu X."/>
            <person name="Fung C.S."/>
            <person name="Xiao X."/>
            <person name="Malainual N."/>
            <person name="Hou J."/>
            <person name="Wang L."/>
            <person name="Wang M."/>
            <person name="Yang K.Y."/>
            <person name="Cui Y."/>
            <person name="Leung E.L."/>
            <person name="Nong W."/>
            <person name="Shin S.K."/>
            <person name="Au S.W."/>
            <person name="Jeong K.Y."/>
            <person name="Chew F.T."/>
            <person name="Hui J.H."/>
            <person name="Leung T.F."/>
            <person name="Tungtrongchitr A."/>
            <person name="Zhong N."/>
            <person name="Liu Z."/>
            <person name="Tsui S.K."/>
        </authorList>
    </citation>
    <scope>NUCLEOTIDE SEQUENCE [LARGE SCALE GENOMIC DNA]</scope>
    <source>
        <strain evidence="4">Derp</strain>
    </source>
</reference>
<dbReference type="InterPro" id="IPR055129">
    <property type="entry name" value="YEATS_dom"/>
</dbReference>
<dbReference type="Pfam" id="PF03366">
    <property type="entry name" value="YEATS"/>
    <property type="match status" value="1"/>
</dbReference>
<dbReference type="Gene3D" id="2.60.40.1970">
    <property type="entry name" value="YEATS domain"/>
    <property type="match status" value="1"/>
</dbReference>
<comment type="subcellular location">
    <subcellularLocation>
        <location evidence="2">Nucleus</location>
    </subcellularLocation>
</comment>
<protein>
    <submittedName>
        <fullName evidence="4">Protein AF-9</fullName>
    </submittedName>
</protein>
<accession>A0ABQ8JF98</accession>
<sequence>MPHTSQNVEIQLEIGHIATPRLKPTVDGHTHDWTVFVRGFDNCHINTFVEKVIFHLHDSFPKPKRVIKEPPYEIKESGYASFELPIDVYFRNKEEPKKICFDYDLYIELAKPVTNIRRERLTFQNPSNEFRKKLLKSCANILFFSVPKINKENSENEKRMTHFINVAI</sequence>
<keyword evidence="5" id="KW-1185">Reference proteome</keyword>
<evidence type="ECO:0000256" key="2">
    <source>
        <dbReference type="PROSITE-ProRule" id="PRU00376"/>
    </source>
</evidence>
<dbReference type="PROSITE" id="PS51037">
    <property type="entry name" value="YEATS"/>
    <property type="match status" value="1"/>
</dbReference>
<evidence type="ECO:0000313" key="5">
    <source>
        <dbReference type="Proteomes" id="UP000887458"/>
    </source>
</evidence>
<dbReference type="EMBL" id="NJHN03000043">
    <property type="protein sequence ID" value="KAH9421274.1"/>
    <property type="molecule type" value="Genomic_DNA"/>
</dbReference>
<evidence type="ECO:0000259" key="3">
    <source>
        <dbReference type="PROSITE" id="PS51037"/>
    </source>
</evidence>
<keyword evidence="1 2" id="KW-0539">Nucleus</keyword>
<dbReference type="Proteomes" id="UP000887458">
    <property type="component" value="Unassembled WGS sequence"/>
</dbReference>
<gene>
    <name evidence="4" type="primary">MLLT3</name>
    <name evidence="4" type="ORF">DERP_013723</name>
</gene>
<dbReference type="PANTHER" id="PTHR47827:SF3">
    <property type="entry name" value="AF-9 ANC1 HOMOLOGY DOMAIN-CONTAINING PROTEIN"/>
    <property type="match status" value="1"/>
</dbReference>
<dbReference type="CDD" id="cd16906">
    <property type="entry name" value="YEATS_AF-9_like"/>
    <property type="match status" value="1"/>
</dbReference>
<dbReference type="InterPro" id="IPR038704">
    <property type="entry name" value="YEAST_sf"/>
</dbReference>
<organism evidence="4 5">
    <name type="scientific">Dermatophagoides pteronyssinus</name>
    <name type="common">European house dust mite</name>
    <dbReference type="NCBI Taxonomy" id="6956"/>
    <lineage>
        <taxon>Eukaryota</taxon>
        <taxon>Metazoa</taxon>
        <taxon>Ecdysozoa</taxon>
        <taxon>Arthropoda</taxon>
        <taxon>Chelicerata</taxon>
        <taxon>Arachnida</taxon>
        <taxon>Acari</taxon>
        <taxon>Acariformes</taxon>
        <taxon>Sarcoptiformes</taxon>
        <taxon>Astigmata</taxon>
        <taxon>Psoroptidia</taxon>
        <taxon>Analgoidea</taxon>
        <taxon>Pyroglyphidae</taxon>
        <taxon>Dermatophagoidinae</taxon>
        <taxon>Dermatophagoides</taxon>
    </lineage>
</organism>
<comment type="caution">
    <text evidence="4">The sequence shown here is derived from an EMBL/GenBank/DDBJ whole genome shotgun (WGS) entry which is preliminary data.</text>
</comment>
<dbReference type="InterPro" id="IPR052790">
    <property type="entry name" value="YEATS_domain"/>
</dbReference>
<reference evidence="4 5" key="1">
    <citation type="journal article" date="2018" name="J. Allergy Clin. Immunol.">
        <title>High-quality assembly of Dermatophagoides pteronyssinus genome and transcriptome reveals a wide range of novel allergens.</title>
        <authorList>
            <person name="Liu X.Y."/>
            <person name="Yang K.Y."/>
            <person name="Wang M.Q."/>
            <person name="Kwok J.S."/>
            <person name="Zeng X."/>
            <person name="Yang Z."/>
            <person name="Xiao X.J."/>
            <person name="Lau C.P."/>
            <person name="Li Y."/>
            <person name="Huang Z.M."/>
            <person name="Ba J.G."/>
            <person name="Yim A.K."/>
            <person name="Ouyang C.Y."/>
            <person name="Ngai S.M."/>
            <person name="Chan T.F."/>
            <person name="Leung E.L."/>
            <person name="Liu L."/>
            <person name="Liu Z.G."/>
            <person name="Tsui S.K."/>
        </authorList>
    </citation>
    <scope>NUCLEOTIDE SEQUENCE [LARGE SCALE GENOMIC DNA]</scope>
    <source>
        <strain evidence="4">Derp</strain>
    </source>
</reference>